<proteinExistence type="inferred from homology"/>
<evidence type="ECO:0000256" key="4">
    <source>
        <dbReference type="ARBA" id="ARBA00022679"/>
    </source>
</evidence>
<dbReference type="Gene3D" id="3.90.550.50">
    <property type="match status" value="1"/>
</dbReference>
<protein>
    <recommendedName>
        <fullName evidence="11">Hexosyltransferase</fullName>
        <ecNumber evidence="11">2.4.1.-</ecNumber>
    </recommendedName>
</protein>
<dbReference type="Proteomes" id="UP000594260">
    <property type="component" value="Unplaced"/>
</dbReference>
<dbReference type="GO" id="GO:0016758">
    <property type="term" value="F:hexosyltransferase activity"/>
    <property type="evidence" value="ECO:0007669"/>
    <property type="project" value="InterPro"/>
</dbReference>
<organism evidence="12 13">
    <name type="scientific">Varroa destructor</name>
    <name type="common">Honeybee mite</name>
    <dbReference type="NCBI Taxonomy" id="109461"/>
    <lineage>
        <taxon>Eukaryota</taxon>
        <taxon>Metazoa</taxon>
        <taxon>Ecdysozoa</taxon>
        <taxon>Arthropoda</taxon>
        <taxon>Chelicerata</taxon>
        <taxon>Arachnida</taxon>
        <taxon>Acari</taxon>
        <taxon>Parasitiformes</taxon>
        <taxon>Mesostigmata</taxon>
        <taxon>Gamasina</taxon>
        <taxon>Dermanyssoidea</taxon>
        <taxon>Varroidae</taxon>
        <taxon>Varroa</taxon>
    </lineage>
</organism>
<dbReference type="RefSeq" id="XP_022644136.1">
    <property type="nucleotide sequence ID" value="XM_022788401.1"/>
</dbReference>
<keyword evidence="13" id="KW-1185">Reference proteome</keyword>
<dbReference type="OMA" id="TEICKDS"/>
<dbReference type="GO" id="GO:0006493">
    <property type="term" value="P:protein O-linked glycosylation"/>
    <property type="evidence" value="ECO:0007669"/>
    <property type="project" value="TreeGrafter"/>
</dbReference>
<evidence type="ECO:0000256" key="5">
    <source>
        <dbReference type="ARBA" id="ARBA00022692"/>
    </source>
</evidence>
<keyword evidence="9" id="KW-0472">Membrane</keyword>
<evidence type="ECO:0000256" key="3">
    <source>
        <dbReference type="ARBA" id="ARBA00022676"/>
    </source>
</evidence>
<dbReference type="EnsemblMetazoa" id="XM_022788401">
    <property type="protein sequence ID" value="XP_022644136"/>
    <property type="gene ID" value="LOC111243198"/>
</dbReference>
<dbReference type="PANTHER" id="PTHR11214">
    <property type="entry name" value="BETA-1,3-N-ACETYLGLUCOSAMINYLTRANSFERASE"/>
    <property type="match status" value="1"/>
</dbReference>
<evidence type="ECO:0000256" key="1">
    <source>
        <dbReference type="ARBA" id="ARBA00004323"/>
    </source>
</evidence>
<dbReference type="InParanoid" id="A0A7M7IY06"/>
<evidence type="ECO:0000256" key="6">
    <source>
        <dbReference type="ARBA" id="ARBA00022968"/>
    </source>
</evidence>
<keyword evidence="10" id="KW-0325">Glycoprotein</keyword>
<dbReference type="RefSeq" id="XP_022644138.1">
    <property type="nucleotide sequence ID" value="XM_022788403.1"/>
</dbReference>
<evidence type="ECO:0000256" key="2">
    <source>
        <dbReference type="ARBA" id="ARBA00008661"/>
    </source>
</evidence>
<dbReference type="FunFam" id="3.90.550.50:FF:000001">
    <property type="entry name" value="Hexosyltransferase"/>
    <property type="match status" value="1"/>
</dbReference>
<dbReference type="InterPro" id="IPR002659">
    <property type="entry name" value="Glyco_trans_31"/>
</dbReference>
<comment type="similarity">
    <text evidence="2 11">Belongs to the glycosyltransferase 31 family.</text>
</comment>
<dbReference type="Pfam" id="PF01762">
    <property type="entry name" value="Galactosyl_T"/>
    <property type="match status" value="1"/>
</dbReference>
<evidence type="ECO:0000313" key="13">
    <source>
        <dbReference type="Proteomes" id="UP000594260"/>
    </source>
</evidence>
<dbReference type="EC" id="2.4.1.-" evidence="11"/>
<reference evidence="12" key="1">
    <citation type="submission" date="2021-01" db="UniProtKB">
        <authorList>
            <consortium name="EnsemblMetazoa"/>
        </authorList>
    </citation>
    <scope>IDENTIFICATION</scope>
</reference>
<dbReference type="OrthoDB" id="5512589at2759"/>
<sequence length="357" mass="40558">MKRRLSQRLKRKRFVCALAVGLFLIICIIKQSNLRQITQSKLLQIFSAGKRSAAFYIWDDNTTYSWMKSFKSGNYNYTELLRPKGVYKGIPYLVVVASGIMNRLRRSAIRDTWAKGLRDSDGAEAAVVFLLGRSEIQYFQKLVNTEHTQYGDIVQFDFKDTFRNASLKTVLMLRWASKFNPTYLVKADDDTIVNVRKLRLELQSLQANFSKPVIAGYELIHVAPRRMKNDKWAVSEKEYPDKLYPNFVSGCLYVISGKALAPLYETALNTRPLSLEDVFVTGLVATRAGIPRVSLKDIEILGLDEACEMHEKLAVHHISASRMRLLSRVLSSFVRHCTSLSCSCIPLASPQLKATSK</sequence>
<keyword evidence="7" id="KW-1133">Transmembrane helix</keyword>
<keyword evidence="8 11" id="KW-0333">Golgi apparatus</keyword>
<dbReference type="GO" id="GO:0000139">
    <property type="term" value="C:Golgi membrane"/>
    <property type="evidence" value="ECO:0007669"/>
    <property type="project" value="UniProtKB-SubCell"/>
</dbReference>
<dbReference type="EnsemblMetazoa" id="XM_022788403">
    <property type="protein sequence ID" value="XP_022644138"/>
    <property type="gene ID" value="LOC111243198"/>
</dbReference>
<evidence type="ECO:0000256" key="10">
    <source>
        <dbReference type="ARBA" id="ARBA00023180"/>
    </source>
</evidence>
<dbReference type="KEGG" id="vde:111243198"/>
<comment type="subcellular location">
    <subcellularLocation>
        <location evidence="1 11">Golgi apparatus membrane</location>
        <topology evidence="1 11">Single-pass type II membrane protein</topology>
    </subcellularLocation>
</comment>
<name>A0A7M7IY06_VARDE</name>
<keyword evidence="4" id="KW-0808">Transferase</keyword>
<keyword evidence="6" id="KW-0735">Signal-anchor</keyword>
<evidence type="ECO:0000313" key="12">
    <source>
        <dbReference type="EnsemblMetazoa" id="XP_022644136"/>
    </source>
</evidence>
<dbReference type="AlphaFoldDB" id="A0A7M7IY06"/>
<keyword evidence="5" id="KW-0812">Transmembrane</keyword>
<dbReference type="GeneID" id="111243198"/>
<dbReference type="EnsemblMetazoa" id="XM_022788402">
    <property type="protein sequence ID" value="XP_022644137"/>
    <property type="gene ID" value="LOC111243198"/>
</dbReference>
<dbReference type="PANTHER" id="PTHR11214:SF314">
    <property type="entry name" value="HEXOSYLTRANSFERASE"/>
    <property type="match status" value="1"/>
</dbReference>
<accession>A0A7M7IY06</accession>
<evidence type="ECO:0000256" key="9">
    <source>
        <dbReference type="ARBA" id="ARBA00023136"/>
    </source>
</evidence>
<evidence type="ECO:0000256" key="8">
    <source>
        <dbReference type="ARBA" id="ARBA00023034"/>
    </source>
</evidence>
<keyword evidence="3 11" id="KW-0328">Glycosyltransferase</keyword>
<dbReference type="RefSeq" id="XP_022644137.1">
    <property type="nucleotide sequence ID" value="XM_022788402.1"/>
</dbReference>
<evidence type="ECO:0000256" key="11">
    <source>
        <dbReference type="RuleBase" id="RU363063"/>
    </source>
</evidence>
<evidence type="ECO:0000256" key="7">
    <source>
        <dbReference type="ARBA" id="ARBA00022989"/>
    </source>
</evidence>